<dbReference type="Proteomes" id="UP001597244">
    <property type="component" value="Unassembled WGS sequence"/>
</dbReference>
<accession>A0ABW4DP25</accession>
<dbReference type="Gene3D" id="3.40.190.10">
    <property type="entry name" value="Periplasmic binding protein-like II"/>
    <property type="match status" value="2"/>
</dbReference>
<keyword evidence="5" id="KW-0472">Membrane</keyword>
<evidence type="ECO:0000313" key="8">
    <source>
        <dbReference type="Proteomes" id="UP001597244"/>
    </source>
</evidence>
<gene>
    <name evidence="7" type="ORF">ACFQ4L_06115</name>
</gene>
<comment type="caution">
    <text evidence="7">The sequence shown here is derived from an EMBL/GenBank/DDBJ whole genome shotgun (WGS) entry which is preliminary data.</text>
</comment>
<dbReference type="EMBL" id="JBHTOF010000071">
    <property type="protein sequence ID" value="MFD1465653.1"/>
    <property type="molecule type" value="Genomic_DNA"/>
</dbReference>
<dbReference type="NCBIfam" id="TIGR01728">
    <property type="entry name" value="SsuA_fam"/>
    <property type="match status" value="1"/>
</dbReference>
<dbReference type="SMART" id="SM00062">
    <property type="entry name" value="PBPb"/>
    <property type="match status" value="1"/>
</dbReference>
<dbReference type="InterPro" id="IPR015168">
    <property type="entry name" value="SsuA/THI5"/>
</dbReference>
<dbReference type="RefSeq" id="WP_164506643.1">
    <property type="nucleotide sequence ID" value="NZ_JBHTOF010000071.1"/>
</dbReference>
<dbReference type="SUPFAM" id="SSF53850">
    <property type="entry name" value="Periplasmic binding protein-like II"/>
    <property type="match status" value="1"/>
</dbReference>
<dbReference type="InterPro" id="IPR010067">
    <property type="entry name" value="ABC_SsuA_sub-bd"/>
</dbReference>
<dbReference type="InterPro" id="IPR001638">
    <property type="entry name" value="Solute-binding_3/MltF_N"/>
</dbReference>
<keyword evidence="4" id="KW-0732">Signal</keyword>
<name>A0ABW4DP25_9LACO</name>
<dbReference type="PANTHER" id="PTHR30024:SF42">
    <property type="entry name" value="ALIPHATIC SULFONATES-BINDING PROTEIN-RELATED"/>
    <property type="match status" value="1"/>
</dbReference>
<keyword evidence="8" id="KW-1185">Reference proteome</keyword>
<organism evidence="7 8">
    <name type="scientific">Lapidilactobacillus mulanensis</name>
    <dbReference type="NCBI Taxonomy" id="2485999"/>
    <lineage>
        <taxon>Bacteria</taxon>
        <taxon>Bacillati</taxon>
        <taxon>Bacillota</taxon>
        <taxon>Bacilli</taxon>
        <taxon>Lactobacillales</taxon>
        <taxon>Lactobacillaceae</taxon>
        <taxon>Lapidilactobacillus</taxon>
    </lineage>
</organism>
<reference evidence="8" key="1">
    <citation type="journal article" date="2019" name="Int. J. Syst. Evol. Microbiol.">
        <title>The Global Catalogue of Microorganisms (GCM) 10K type strain sequencing project: providing services to taxonomists for standard genome sequencing and annotation.</title>
        <authorList>
            <consortium name="The Broad Institute Genomics Platform"/>
            <consortium name="The Broad Institute Genome Sequencing Center for Infectious Disease"/>
            <person name="Wu L."/>
            <person name="Ma J."/>
        </authorList>
    </citation>
    <scope>NUCLEOTIDE SEQUENCE [LARGE SCALE GENOMIC DNA]</scope>
    <source>
        <strain evidence="8">CCM 8951</strain>
    </source>
</reference>
<evidence type="ECO:0000256" key="3">
    <source>
        <dbReference type="ARBA" id="ARBA00022448"/>
    </source>
</evidence>
<dbReference type="Pfam" id="PF09084">
    <property type="entry name" value="NMT1"/>
    <property type="match status" value="1"/>
</dbReference>
<keyword evidence="5" id="KW-0812">Transmembrane</keyword>
<comment type="subcellular location">
    <subcellularLocation>
        <location evidence="1">Periplasm</location>
    </subcellularLocation>
</comment>
<feature type="transmembrane region" description="Helical" evidence="5">
    <location>
        <begin position="12"/>
        <end position="29"/>
    </location>
</feature>
<evidence type="ECO:0000313" key="7">
    <source>
        <dbReference type="EMBL" id="MFD1465653.1"/>
    </source>
</evidence>
<comment type="similarity">
    <text evidence="2">Belongs to the bacterial solute-binding protein SsuA/TauA family.</text>
</comment>
<evidence type="ECO:0000256" key="5">
    <source>
        <dbReference type="SAM" id="Phobius"/>
    </source>
</evidence>
<keyword evidence="3" id="KW-0813">Transport</keyword>
<evidence type="ECO:0000256" key="2">
    <source>
        <dbReference type="ARBA" id="ARBA00010742"/>
    </source>
</evidence>
<evidence type="ECO:0000259" key="6">
    <source>
        <dbReference type="SMART" id="SM00062"/>
    </source>
</evidence>
<evidence type="ECO:0000256" key="4">
    <source>
        <dbReference type="ARBA" id="ARBA00022729"/>
    </source>
</evidence>
<keyword evidence="5" id="KW-1133">Transmembrane helix</keyword>
<dbReference type="PANTHER" id="PTHR30024">
    <property type="entry name" value="ALIPHATIC SULFONATES-BINDING PROTEIN-RELATED"/>
    <property type="match status" value="1"/>
</dbReference>
<protein>
    <submittedName>
        <fullName evidence="7">Aliphatic sulfonate ABC transporter substrate-binding protein</fullName>
    </submittedName>
</protein>
<proteinExistence type="inferred from homology"/>
<sequence length="335" mass="36904">MRNKRQRRFKLGVIIVFSCLWIWGAFVGWRNLNVNHNTTSKADTSQSTKLKKITIGYQKGDILEITKVHGNLDADMKEKGYRIVWRSFQSGAALLQALATGNLDFGRTGNTPPITSQAAGTDVVYVGAGYSKYNGSGILIPNSSSMTSVKDLAGKSIAVNKGSSAHYLLVRALESVGLSIDDVKLVYLDPSAARIAFTQGKVDAWAIWDPYTADAQINADAKLLVSGKNYTTDRDFILSTRAFTNKHADLTSTVVDGVAIALDWANDNKSELSNQLQKSLKLDKEVTDLTVSRRTYGVSKLSQKIIQEQQEIADLWYRLGYIDKKIDVDKNVVGD</sequence>
<evidence type="ECO:0000256" key="1">
    <source>
        <dbReference type="ARBA" id="ARBA00004418"/>
    </source>
</evidence>
<feature type="domain" description="Solute-binding protein family 3/N-terminal" evidence="6">
    <location>
        <begin position="52"/>
        <end position="299"/>
    </location>
</feature>